<feature type="signal peptide" evidence="6">
    <location>
        <begin position="1"/>
        <end position="26"/>
    </location>
</feature>
<evidence type="ECO:0000256" key="5">
    <source>
        <dbReference type="ARBA" id="ARBA00023004"/>
    </source>
</evidence>
<keyword evidence="5" id="KW-0408">Iron</keyword>
<evidence type="ECO:0000256" key="4">
    <source>
        <dbReference type="ARBA" id="ARBA00022982"/>
    </source>
</evidence>
<dbReference type="InterPro" id="IPR012127">
    <property type="entry name" value="Cyt_c_prime"/>
</dbReference>
<keyword evidence="1" id="KW-0813">Transport</keyword>
<name>A0ABS3K809_9PROT</name>
<feature type="chain" id="PRO_5046621183" evidence="6">
    <location>
        <begin position="27"/>
        <end position="147"/>
    </location>
</feature>
<evidence type="ECO:0000313" key="7">
    <source>
        <dbReference type="EMBL" id="MBO1073603.1"/>
    </source>
</evidence>
<proteinExistence type="predicted"/>
<dbReference type="RefSeq" id="WP_207445212.1">
    <property type="nucleotide sequence ID" value="NZ_JACTNF010000002.1"/>
</dbReference>
<evidence type="ECO:0000256" key="1">
    <source>
        <dbReference type="ARBA" id="ARBA00022448"/>
    </source>
</evidence>
<dbReference type="PROSITE" id="PS51009">
    <property type="entry name" value="CYTCII"/>
    <property type="match status" value="1"/>
</dbReference>
<accession>A0ABS3K809</accession>
<dbReference type="PRINTS" id="PR00608">
    <property type="entry name" value="CYTCHROMECII"/>
</dbReference>
<dbReference type="InterPro" id="IPR015984">
    <property type="entry name" value="Cyt_c_prime_subgr"/>
</dbReference>
<evidence type="ECO:0000256" key="2">
    <source>
        <dbReference type="ARBA" id="ARBA00022617"/>
    </source>
</evidence>
<keyword evidence="6" id="KW-0732">Signal</keyword>
<gene>
    <name evidence="7" type="ORF">IAI60_03155</name>
</gene>
<comment type="caution">
    <text evidence="7">The sequence shown here is derived from an EMBL/GenBank/DDBJ whole genome shotgun (WGS) entry which is preliminary data.</text>
</comment>
<dbReference type="PIRSF" id="PIRSF000027">
    <property type="entry name" value="Cytc_c_prime"/>
    <property type="match status" value="1"/>
</dbReference>
<dbReference type="Pfam" id="PF01322">
    <property type="entry name" value="Cytochrom_C_2"/>
    <property type="match status" value="1"/>
</dbReference>
<evidence type="ECO:0000313" key="8">
    <source>
        <dbReference type="Proteomes" id="UP001518990"/>
    </source>
</evidence>
<keyword evidence="3" id="KW-0479">Metal-binding</keyword>
<keyword evidence="2" id="KW-0349">Heme</keyword>
<dbReference type="InterPro" id="IPR010980">
    <property type="entry name" value="Cyt_c/b562"/>
</dbReference>
<evidence type="ECO:0000256" key="6">
    <source>
        <dbReference type="SAM" id="SignalP"/>
    </source>
</evidence>
<protein>
    <submittedName>
        <fullName evidence="7">Cytochrome c</fullName>
    </submittedName>
</protein>
<evidence type="ECO:0000256" key="3">
    <source>
        <dbReference type="ARBA" id="ARBA00022723"/>
    </source>
</evidence>
<dbReference type="InterPro" id="IPR002321">
    <property type="entry name" value="Cyt_c_II"/>
</dbReference>
<sequence length="147" mass="15174">MRRLLLSACLLALGGLGTMGLPPALAQEDVVAQRKQLMKNIGSHMEAIKAVVDASGPSGSIAPRAEEIHRSFANLPALFPPGTTENTKARPEVWSERAGFERAAANASQAAATLASTAASGDGAATASAFREMGGACGACHRNYRAR</sequence>
<dbReference type="SUPFAM" id="SSF47175">
    <property type="entry name" value="Cytochromes"/>
    <property type="match status" value="1"/>
</dbReference>
<dbReference type="Gene3D" id="1.20.120.10">
    <property type="entry name" value="Cytochrome c/b562"/>
    <property type="match status" value="1"/>
</dbReference>
<dbReference type="EMBL" id="JACTNF010000002">
    <property type="protein sequence ID" value="MBO1073603.1"/>
    <property type="molecule type" value="Genomic_DNA"/>
</dbReference>
<reference evidence="7 8" key="1">
    <citation type="submission" date="2020-09" db="EMBL/GenBank/DDBJ databases">
        <title>Roseomonas.</title>
        <authorList>
            <person name="Zhu W."/>
        </authorList>
    </citation>
    <scope>NUCLEOTIDE SEQUENCE [LARGE SCALE GENOMIC DNA]</scope>
    <source>
        <strain evidence="7 8">1311</strain>
    </source>
</reference>
<keyword evidence="4" id="KW-0249">Electron transport</keyword>
<dbReference type="Proteomes" id="UP001518990">
    <property type="component" value="Unassembled WGS sequence"/>
</dbReference>
<keyword evidence="8" id="KW-1185">Reference proteome</keyword>
<organism evidence="7 8">
    <name type="scientific">Roseomonas marmotae</name>
    <dbReference type="NCBI Taxonomy" id="2768161"/>
    <lineage>
        <taxon>Bacteria</taxon>
        <taxon>Pseudomonadati</taxon>
        <taxon>Pseudomonadota</taxon>
        <taxon>Alphaproteobacteria</taxon>
        <taxon>Acetobacterales</taxon>
        <taxon>Roseomonadaceae</taxon>
        <taxon>Roseomonas</taxon>
    </lineage>
</organism>